<keyword evidence="2" id="KW-1185">Reference proteome</keyword>
<protein>
    <recommendedName>
        <fullName evidence="3">OmpA family protein</fullName>
    </recommendedName>
</protein>
<dbReference type="Proteomes" id="UP000198403">
    <property type="component" value="Unassembled WGS sequence"/>
</dbReference>
<dbReference type="AlphaFoldDB" id="A0A238Z108"/>
<dbReference type="Gene3D" id="3.30.1330.60">
    <property type="entry name" value="OmpA-like domain"/>
    <property type="match status" value="1"/>
</dbReference>
<name>A0A238Z108_9ACTN</name>
<gene>
    <name evidence="1" type="ORF">SAMN06272737_12417</name>
</gene>
<sequence>MTRSAVLRGCSVALIALVAIGLAGGAVVNAGRSAADEPSGALAVVVGARSNMPRPSLDGAAASARDLAVAQQSYLSVVVADGAPYTLGRPGPLTADAALEADRDEQREANRRRVDDAVAAARARTPETDLLTALTLAGASIVDRPGLRTLVVVDSGLSTTGPMDFGRPGMFDADPREVADTLADFGQLPDLDGFSVVFQGLGDTAPPQQPLDAARRTQLVELWTTVVERAGAAVVDIEVSPLAGTPEPGLPPVRPVAVDPGFTCTPTRLTLSGGGLGFRPGGAVLRDPSRVADVLRPYAEQMISRGTLVAEVFGRYSEGEPAAVTELTELRAQEVANVLIAHGVPIPQLRVKGFGSDFPEYVPDRDATGHLIPATAALNRTVIIEFTEPVTCI</sequence>
<proteinExistence type="predicted"/>
<dbReference type="SUPFAM" id="SSF103088">
    <property type="entry name" value="OmpA-like"/>
    <property type="match status" value="1"/>
</dbReference>
<dbReference type="EMBL" id="FZNO01000024">
    <property type="protein sequence ID" value="SNR76952.1"/>
    <property type="molecule type" value="Genomic_DNA"/>
</dbReference>
<evidence type="ECO:0000313" key="2">
    <source>
        <dbReference type="Proteomes" id="UP000198403"/>
    </source>
</evidence>
<accession>A0A238Z108</accession>
<dbReference type="RefSeq" id="WP_089338100.1">
    <property type="nucleotide sequence ID" value="NZ_FZNO01000024.1"/>
</dbReference>
<dbReference type="OrthoDB" id="3254756at2"/>
<evidence type="ECO:0008006" key="3">
    <source>
        <dbReference type="Google" id="ProtNLM"/>
    </source>
</evidence>
<reference evidence="1 2" key="1">
    <citation type="submission" date="2017-06" db="EMBL/GenBank/DDBJ databases">
        <authorList>
            <person name="Kim H.J."/>
            <person name="Triplett B.A."/>
        </authorList>
    </citation>
    <scope>NUCLEOTIDE SEQUENCE [LARGE SCALE GENOMIC DNA]</scope>
    <source>
        <strain evidence="1 2">DSM 44272</strain>
    </source>
</reference>
<organism evidence="1 2">
    <name type="scientific">Blastococcus mobilis</name>
    <dbReference type="NCBI Taxonomy" id="1938746"/>
    <lineage>
        <taxon>Bacteria</taxon>
        <taxon>Bacillati</taxon>
        <taxon>Actinomycetota</taxon>
        <taxon>Actinomycetes</taxon>
        <taxon>Geodermatophilales</taxon>
        <taxon>Geodermatophilaceae</taxon>
        <taxon>Blastococcus</taxon>
    </lineage>
</organism>
<dbReference type="InterPro" id="IPR036737">
    <property type="entry name" value="OmpA-like_sf"/>
</dbReference>
<evidence type="ECO:0000313" key="1">
    <source>
        <dbReference type="EMBL" id="SNR76952.1"/>
    </source>
</evidence>